<feature type="compositionally biased region" description="Polar residues" evidence="1">
    <location>
        <begin position="112"/>
        <end position="129"/>
    </location>
</feature>
<evidence type="ECO:0000256" key="1">
    <source>
        <dbReference type="SAM" id="MobiDB-lite"/>
    </source>
</evidence>
<organism evidence="2 3">
    <name type="scientific">Rotaria socialis</name>
    <dbReference type="NCBI Taxonomy" id="392032"/>
    <lineage>
        <taxon>Eukaryota</taxon>
        <taxon>Metazoa</taxon>
        <taxon>Spiralia</taxon>
        <taxon>Gnathifera</taxon>
        <taxon>Rotifera</taxon>
        <taxon>Eurotatoria</taxon>
        <taxon>Bdelloidea</taxon>
        <taxon>Philodinida</taxon>
        <taxon>Philodinidae</taxon>
        <taxon>Rotaria</taxon>
    </lineage>
</organism>
<dbReference type="AlphaFoldDB" id="A0A818I4E0"/>
<dbReference type="EMBL" id="CAJNYV010002973">
    <property type="protein sequence ID" value="CAF3518715.1"/>
    <property type="molecule type" value="Genomic_DNA"/>
</dbReference>
<comment type="caution">
    <text evidence="2">The sequence shown here is derived from an EMBL/GenBank/DDBJ whole genome shotgun (WGS) entry which is preliminary data.</text>
</comment>
<evidence type="ECO:0000313" key="2">
    <source>
        <dbReference type="EMBL" id="CAF3518715.1"/>
    </source>
</evidence>
<name>A0A818I4E0_9BILA</name>
<accession>A0A818I4E0</accession>
<dbReference type="Proteomes" id="UP000663865">
    <property type="component" value="Unassembled WGS sequence"/>
</dbReference>
<reference evidence="2" key="1">
    <citation type="submission" date="2021-02" db="EMBL/GenBank/DDBJ databases">
        <authorList>
            <person name="Nowell W R."/>
        </authorList>
    </citation>
    <scope>NUCLEOTIDE SEQUENCE</scope>
</reference>
<evidence type="ECO:0000313" key="3">
    <source>
        <dbReference type="Proteomes" id="UP000663865"/>
    </source>
</evidence>
<sequence length="129" mass="14206">MDEEPDVRLEIEETDSKANITQDPLYVSLKNKFDTDNWNDNGLVTLKGFQIPGSDIVDLIAGALDQSYSNRNSSSPGKDAFEKWINKLKGSRYKMTKPLPITPTTPPGATQVAPTQSPTQSPITQLQTP</sequence>
<proteinExistence type="predicted"/>
<feature type="region of interest" description="Disordered" evidence="1">
    <location>
        <begin position="95"/>
        <end position="129"/>
    </location>
</feature>
<protein>
    <submittedName>
        <fullName evidence="2">Uncharacterized protein</fullName>
    </submittedName>
</protein>
<gene>
    <name evidence="2" type="ORF">KIK155_LOCUS16789</name>
</gene>